<evidence type="ECO:0000313" key="1">
    <source>
        <dbReference type="EMBL" id="VGO17780.1"/>
    </source>
</evidence>
<keyword evidence="2" id="KW-1185">Reference proteome</keyword>
<dbReference type="CDD" id="cd08994">
    <property type="entry name" value="GH43_62_32_68_117_130-like"/>
    <property type="match status" value="1"/>
</dbReference>
<dbReference type="InterPro" id="IPR023296">
    <property type="entry name" value="Glyco_hydro_beta-prop_sf"/>
</dbReference>
<protein>
    <recommendedName>
        <fullName evidence="3">Glycosyl hydrolase family 43</fullName>
    </recommendedName>
</protein>
<evidence type="ECO:0008006" key="3">
    <source>
        <dbReference type="Google" id="ProtNLM"/>
    </source>
</evidence>
<reference evidence="1 2" key="1">
    <citation type="submission" date="2019-04" db="EMBL/GenBank/DDBJ databases">
        <authorList>
            <person name="Van Vliet M D."/>
        </authorList>
    </citation>
    <scope>NUCLEOTIDE SEQUENCE [LARGE SCALE GENOMIC DNA]</scope>
    <source>
        <strain evidence="1 2">F1</strain>
    </source>
</reference>
<organism evidence="1 2">
    <name type="scientific">Pontiella desulfatans</name>
    <dbReference type="NCBI Taxonomy" id="2750659"/>
    <lineage>
        <taxon>Bacteria</taxon>
        <taxon>Pseudomonadati</taxon>
        <taxon>Kiritimatiellota</taxon>
        <taxon>Kiritimatiellia</taxon>
        <taxon>Kiritimatiellales</taxon>
        <taxon>Pontiellaceae</taxon>
        <taxon>Pontiella</taxon>
    </lineage>
</organism>
<dbReference type="SUPFAM" id="SSF75005">
    <property type="entry name" value="Arabinanase/levansucrase/invertase"/>
    <property type="match status" value="2"/>
</dbReference>
<gene>
    <name evidence="1" type="ORF">PDESU_06382</name>
</gene>
<dbReference type="AlphaFoldDB" id="A0A6C2UCD3"/>
<evidence type="ECO:0000313" key="2">
    <source>
        <dbReference type="Proteomes" id="UP000366872"/>
    </source>
</evidence>
<dbReference type="EMBL" id="CAAHFG010000005">
    <property type="protein sequence ID" value="VGO17780.1"/>
    <property type="molecule type" value="Genomic_DNA"/>
</dbReference>
<dbReference type="RefSeq" id="WP_136083248.1">
    <property type="nucleotide sequence ID" value="NZ_CAAHFG010000005.1"/>
</dbReference>
<name>A0A6C2UCD3_PONDE</name>
<sequence>MEQKENKRPEVVSGFCERLTGVGRILEDPGHHVWGCSPIYGPDGKVHVFYSRWKNEANHEGWLSVSEIAHAVADDPAGPYETVDVPISGRGGDWWDSMTCHNPTIHQVGDQYVLFYMGNSDGQPGTKRVGMATADSLHGPWKRSDAPIIEPDPDPNAWNSMVTSNPAFLQHPNGELWLYYKSWRIADWELDKATNDWRNTNRQYGLTIAKDLNGPWVKQGDGPMIDLRKDVENAQSEDAYIWVEDNTFKMIMRDMGFWNHEYGLYFESDNGVDWSPPKIAFWDAFRYFDEPSTGAWGEGRFERPQLLMRGGKPEYLFAAFRGGKYGTSSGAVLKLN</sequence>
<proteinExistence type="predicted"/>
<dbReference type="Proteomes" id="UP000366872">
    <property type="component" value="Unassembled WGS sequence"/>
</dbReference>
<dbReference type="Gene3D" id="2.115.10.20">
    <property type="entry name" value="Glycosyl hydrolase domain, family 43"/>
    <property type="match status" value="1"/>
</dbReference>
<accession>A0A6C2UCD3</accession>